<dbReference type="InterPro" id="IPR013656">
    <property type="entry name" value="PAS_4"/>
</dbReference>
<dbReference type="CDD" id="cd00082">
    <property type="entry name" value="HisKA"/>
    <property type="match status" value="1"/>
</dbReference>
<evidence type="ECO:0000256" key="4">
    <source>
        <dbReference type="ARBA" id="ARBA00022679"/>
    </source>
</evidence>
<dbReference type="CDD" id="cd00130">
    <property type="entry name" value="PAS"/>
    <property type="match status" value="1"/>
</dbReference>
<dbReference type="InterPro" id="IPR036890">
    <property type="entry name" value="HATPase_C_sf"/>
</dbReference>
<dbReference type="SMART" id="SM00387">
    <property type="entry name" value="HATPase_c"/>
    <property type="match status" value="1"/>
</dbReference>
<dbReference type="RefSeq" id="WP_136936200.1">
    <property type="nucleotide sequence ID" value="NZ_SSMQ01000121.1"/>
</dbReference>
<keyword evidence="7" id="KW-0175">Coiled coil</keyword>
<evidence type="ECO:0000256" key="6">
    <source>
        <dbReference type="PROSITE-ProRule" id="PRU00169"/>
    </source>
</evidence>
<dbReference type="GO" id="GO:0000155">
    <property type="term" value="F:phosphorelay sensor kinase activity"/>
    <property type="evidence" value="ECO:0007669"/>
    <property type="project" value="InterPro"/>
</dbReference>
<dbReference type="Gene3D" id="3.40.50.2300">
    <property type="match status" value="1"/>
</dbReference>
<comment type="caution">
    <text evidence="11">The sequence shown here is derived from an EMBL/GenBank/DDBJ whole genome shotgun (WGS) entry which is preliminary data.</text>
</comment>
<dbReference type="InterPro" id="IPR001789">
    <property type="entry name" value="Sig_transdc_resp-reg_receiver"/>
</dbReference>
<dbReference type="InterPro" id="IPR029016">
    <property type="entry name" value="GAF-like_dom_sf"/>
</dbReference>
<dbReference type="PANTHER" id="PTHR43547:SF2">
    <property type="entry name" value="HYBRID SIGNAL TRANSDUCTION HISTIDINE KINASE C"/>
    <property type="match status" value="1"/>
</dbReference>
<dbReference type="OrthoDB" id="415806at2"/>
<dbReference type="SUPFAM" id="SSF55874">
    <property type="entry name" value="ATPase domain of HSP90 chaperone/DNA topoisomerase II/histidine kinase"/>
    <property type="match status" value="1"/>
</dbReference>
<evidence type="ECO:0000256" key="2">
    <source>
        <dbReference type="ARBA" id="ARBA00012438"/>
    </source>
</evidence>
<dbReference type="InterPro" id="IPR000700">
    <property type="entry name" value="PAS-assoc_C"/>
</dbReference>
<dbReference type="SMART" id="SM00448">
    <property type="entry name" value="REC"/>
    <property type="match status" value="1"/>
</dbReference>
<dbReference type="PROSITE" id="PS50113">
    <property type="entry name" value="PAC"/>
    <property type="match status" value="1"/>
</dbReference>
<sequence>MPHHRKFVLAVETPRHARAEHTHLHILAKAASRLVLCDEPSDLLGSLFEELANDLGVELYFNFLVGEAPDTLVLESAGGISPEDRLKYRQIAFGQYMCGTVAATRKPLIALDLQRSNLEPGADLKKAGVQAYAGYPLMSHGRLLGTLAFATTKRPRLHADELQLMQMLSDQVAAVLERNRLVRSLRTSEEAAQRHLALLQNVYSTAPVGLCFLDRSLRYVHVNETLSRITGRPISEHLGRTLGEFIPDATPFKELCQRVLASGQAVTNCELRHALPEGDRHWLVSVHPVRDEASTLLGINVVVQEVTERKRAEQALRESEQALREADRRKDEFLVMLAHELRNPLAPIRTAIQVLDITGGDAPDVVRTREMIQRQVTHMARMIDDLLDVSRVARGKIELRKEPCSLTRIVRQVADDYGPAFRGNGIELCVSLPDEPVWTLGDPTRLSQVIGNLLHNALKFTDAGGQVHACLVPDPATNTATIVVKDSGIGMEPSMIPRVFETFSQADSSLDRKRGGLGLGLSLVRSLITLHGGSVEAHSEGPGRGSTFRVRLPLSSAPERTTGQTEATRPVSRAREETLRVLVVEDNRDTADILKELLILLGYRAEVAYTGPSGLDVGRKLAPDVVLCDLGLPGMDGYALARALRADPATARAYLIAQTGYGHAEDRRRAREAGFDLHMTKPIDPTELERILSSVAARA</sequence>
<keyword evidence="12" id="KW-1185">Reference proteome</keyword>
<dbReference type="Pfam" id="PF08448">
    <property type="entry name" value="PAS_4"/>
    <property type="match status" value="1"/>
</dbReference>
<feature type="modified residue" description="4-aspartylphosphate" evidence="6">
    <location>
        <position position="629"/>
    </location>
</feature>
<dbReference type="InterPro" id="IPR011006">
    <property type="entry name" value="CheY-like_superfamily"/>
</dbReference>
<gene>
    <name evidence="11" type="ORF">E8A74_49475</name>
</gene>
<dbReference type="SUPFAM" id="SSF47384">
    <property type="entry name" value="Homodimeric domain of signal transducing histidine kinase"/>
    <property type="match status" value="1"/>
</dbReference>
<dbReference type="SUPFAM" id="SSF55785">
    <property type="entry name" value="PYP-like sensor domain (PAS domain)"/>
    <property type="match status" value="1"/>
</dbReference>
<dbReference type="Pfam" id="PF02518">
    <property type="entry name" value="HATPase_c"/>
    <property type="match status" value="1"/>
</dbReference>
<evidence type="ECO:0000256" key="7">
    <source>
        <dbReference type="SAM" id="Coils"/>
    </source>
</evidence>
<dbReference type="Gene3D" id="3.30.450.20">
    <property type="entry name" value="PAS domain"/>
    <property type="match status" value="1"/>
</dbReference>
<dbReference type="Pfam" id="PF00072">
    <property type="entry name" value="Response_reg"/>
    <property type="match status" value="1"/>
</dbReference>
<dbReference type="SMART" id="SM00388">
    <property type="entry name" value="HisKA"/>
    <property type="match status" value="1"/>
</dbReference>
<evidence type="ECO:0000256" key="1">
    <source>
        <dbReference type="ARBA" id="ARBA00000085"/>
    </source>
</evidence>
<dbReference type="InterPro" id="IPR035965">
    <property type="entry name" value="PAS-like_dom_sf"/>
</dbReference>
<dbReference type="PRINTS" id="PR00344">
    <property type="entry name" value="BCTRLSENSOR"/>
</dbReference>
<dbReference type="Proteomes" id="UP000309215">
    <property type="component" value="Unassembled WGS sequence"/>
</dbReference>
<evidence type="ECO:0000259" key="8">
    <source>
        <dbReference type="PROSITE" id="PS50109"/>
    </source>
</evidence>
<dbReference type="InterPro" id="IPR036097">
    <property type="entry name" value="HisK_dim/P_sf"/>
</dbReference>
<evidence type="ECO:0000313" key="12">
    <source>
        <dbReference type="Proteomes" id="UP000309215"/>
    </source>
</evidence>
<dbReference type="Gene3D" id="1.10.287.130">
    <property type="match status" value="1"/>
</dbReference>
<dbReference type="EMBL" id="SSMQ01000121">
    <property type="protein sequence ID" value="TKC93624.1"/>
    <property type="molecule type" value="Genomic_DNA"/>
</dbReference>
<dbReference type="PROSITE" id="PS50110">
    <property type="entry name" value="RESPONSE_REGULATORY"/>
    <property type="match status" value="1"/>
</dbReference>
<dbReference type="SUPFAM" id="SSF52172">
    <property type="entry name" value="CheY-like"/>
    <property type="match status" value="1"/>
</dbReference>
<dbReference type="InterPro" id="IPR000014">
    <property type="entry name" value="PAS"/>
</dbReference>
<keyword evidence="5" id="KW-0418">Kinase</keyword>
<evidence type="ECO:0000313" key="11">
    <source>
        <dbReference type="EMBL" id="TKC93624.1"/>
    </source>
</evidence>
<dbReference type="SUPFAM" id="SSF55781">
    <property type="entry name" value="GAF domain-like"/>
    <property type="match status" value="1"/>
</dbReference>
<keyword evidence="3 6" id="KW-0597">Phosphoprotein</keyword>
<organism evidence="11 12">
    <name type="scientific">Polyangium fumosum</name>
    <dbReference type="NCBI Taxonomy" id="889272"/>
    <lineage>
        <taxon>Bacteria</taxon>
        <taxon>Pseudomonadati</taxon>
        <taxon>Myxococcota</taxon>
        <taxon>Polyangia</taxon>
        <taxon>Polyangiales</taxon>
        <taxon>Polyangiaceae</taxon>
        <taxon>Polyangium</taxon>
    </lineage>
</organism>
<feature type="domain" description="PAC" evidence="10">
    <location>
        <begin position="267"/>
        <end position="318"/>
    </location>
</feature>
<dbReference type="InterPro" id="IPR003661">
    <property type="entry name" value="HisK_dim/P_dom"/>
</dbReference>
<dbReference type="EC" id="2.7.13.3" evidence="2"/>
<evidence type="ECO:0000256" key="5">
    <source>
        <dbReference type="ARBA" id="ARBA00022777"/>
    </source>
</evidence>
<evidence type="ECO:0000259" key="9">
    <source>
        <dbReference type="PROSITE" id="PS50110"/>
    </source>
</evidence>
<comment type="catalytic activity">
    <reaction evidence="1">
        <text>ATP + protein L-histidine = ADP + protein N-phospho-L-histidine.</text>
        <dbReference type="EC" id="2.7.13.3"/>
    </reaction>
</comment>
<protein>
    <recommendedName>
        <fullName evidence="2">histidine kinase</fullName>
        <ecNumber evidence="2">2.7.13.3</ecNumber>
    </recommendedName>
</protein>
<feature type="domain" description="Histidine kinase" evidence="8">
    <location>
        <begin position="336"/>
        <end position="556"/>
    </location>
</feature>
<dbReference type="InterPro" id="IPR003018">
    <property type="entry name" value="GAF"/>
</dbReference>
<dbReference type="PANTHER" id="PTHR43547">
    <property type="entry name" value="TWO-COMPONENT HISTIDINE KINASE"/>
    <property type="match status" value="1"/>
</dbReference>
<accession>A0A4U1IID8</accession>
<dbReference type="Gene3D" id="3.30.565.10">
    <property type="entry name" value="Histidine kinase-like ATPase, C-terminal domain"/>
    <property type="match status" value="1"/>
</dbReference>
<dbReference type="InterPro" id="IPR004358">
    <property type="entry name" value="Sig_transdc_His_kin-like_C"/>
</dbReference>
<evidence type="ECO:0000256" key="3">
    <source>
        <dbReference type="ARBA" id="ARBA00022553"/>
    </source>
</evidence>
<dbReference type="Pfam" id="PF13185">
    <property type="entry name" value="GAF_2"/>
    <property type="match status" value="1"/>
</dbReference>
<feature type="domain" description="Response regulatory" evidence="9">
    <location>
        <begin position="580"/>
        <end position="696"/>
    </location>
</feature>
<keyword evidence="4" id="KW-0808">Transferase</keyword>
<dbReference type="NCBIfam" id="TIGR00229">
    <property type="entry name" value="sensory_box"/>
    <property type="match status" value="1"/>
</dbReference>
<dbReference type="CDD" id="cd17580">
    <property type="entry name" value="REC_2_DhkD-like"/>
    <property type="match status" value="1"/>
</dbReference>
<dbReference type="InterPro" id="IPR003594">
    <property type="entry name" value="HATPase_dom"/>
</dbReference>
<dbReference type="SMART" id="SM00065">
    <property type="entry name" value="GAF"/>
    <property type="match status" value="1"/>
</dbReference>
<dbReference type="InterPro" id="IPR005467">
    <property type="entry name" value="His_kinase_dom"/>
</dbReference>
<dbReference type="FunFam" id="3.30.565.10:FF:000006">
    <property type="entry name" value="Sensor histidine kinase WalK"/>
    <property type="match status" value="1"/>
</dbReference>
<dbReference type="Pfam" id="PF00512">
    <property type="entry name" value="HisKA"/>
    <property type="match status" value="1"/>
</dbReference>
<dbReference type="PROSITE" id="PS50109">
    <property type="entry name" value="HIS_KIN"/>
    <property type="match status" value="1"/>
</dbReference>
<proteinExistence type="predicted"/>
<dbReference type="SMART" id="SM00091">
    <property type="entry name" value="PAS"/>
    <property type="match status" value="1"/>
</dbReference>
<name>A0A4U1IID8_9BACT</name>
<feature type="coiled-coil region" evidence="7">
    <location>
        <begin position="302"/>
        <end position="332"/>
    </location>
</feature>
<reference evidence="11 12" key="1">
    <citation type="submission" date="2019-04" db="EMBL/GenBank/DDBJ databases">
        <authorList>
            <person name="Li Y."/>
            <person name="Wang J."/>
        </authorList>
    </citation>
    <scope>NUCLEOTIDE SEQUENCE [LARGE SCALE GENOMIC DNA]</scope>
    <source>
        <strain evidence="11 12">DSM 14668</strain>
    </source>
</reference>
<dbReference type="AlphaFoldDB" id="A0A4U1IID8"/>
<dbReference type="Gene3D" id="3.30.450.40">
    <property type="match status" value="1"/>
</dbReference>
<evidence type="ECO:0000259" key="10">
    <source>
        <dbReference type="PROSITE" id="PS50113"/>
    </source>
</evidence>